<dbReference type="InterPro" id="IPR032782">
    <property type="entry name" value="KhpB_N"/>
</dbReference>
<keyword evidence="4 6" id="KW-0143">Chaperone</keyword>
<dbReference type="CDD" id="cd02414">
    <property type="entry name" value="KH-II_Jag"/>
    <property type="match status" value="1"/>
</dbReference>
<comment type="similarity">
    <text evidence="6">Belongs to the KhpB RNA-binding protein family.</text>
</comment>
<dbReference type="AlphaFoldDB" id="A0A8J3I1E7"/>
<keyword evidence="5 6" id="KW-0961">Cell wall biogenesis/degradation</keyword>
<dbReference type="HAMAP" id="MF_00867">
    <property type="entry name" value="KhpB"/>
    <property type="match status" value="1"/>
</dbReference>
<evidence type="ECO:0000256" key="2">
    <source>
        <dbReference type="ARBA" id="ARBA00022884"/>
    </source>
</evidence>
<dbReference type="InterPro" id="IPR015946">
    <property type="entry name" value="KH_dom-like_a/b"/>
</dbReference>
<dbReference type="Pfam" id="PF13083">
    <property type="entry name" value="KH_KhpA-B"/>
    <property type="match status" value="1"/>
</dbReference>
<evidence type="ECO:0000256" key="4">
    <source>
        <dbReference type="ARBA" id="ARBA00023186"/>
    </source>
</evidence>
<dbReference type="Gene3D" id="3.30.1370.50">
    <property type="entry name" value="R3H-like domain"/>
    <property type="match status" value="1"/>
</dbReference>
<dbReference type="InterPro" id="IPR039247">
    <property type="entry name" value="KhpB"/>
</dbReference>
<evidence type="ECO:0000313" key="10">
    <source>
        <dbReference type="Proteomes" id="UP000612362"/>
    </source>
</evidence>
<dbReference type="InterPro" id="IPR036867">
    <property type="entry name" value="R3H_dom_sf"/>
</dbReference>
<dbReference type="GO" id="GO:0009252">
    <property type="term" value="P:peptidoglycan biosynthetic process"/>
    <property type="evidence" value="ECO:0007669"/>
    <property type="project" value="UniProtKB-UniRule"/>
</dbReference>
<name>A0A8J3I1E7_9CHLR</name>
<reference evidence="9" key="1">
    <citation type="submission" date="2020-10" db="EMBL/GenBank/DDBJ databases">
        <title>Taxonomic study of unclassified bacteria belonging to the class Ktedonobacteria.</title>
        <authorList>
            <person name="Yabe S."/>
            <person name="Wang C.M."/>
            <person name="Zheng Y."/>
            <person name="Sakai Y."/>
            <person name="Cavaletti L."/>
            <person name="Monciardini P."/>
            <person name="Donadio S."/>
        </authorList>
    </citation>
    <scope>NUCLEOTIDE SEQUENCE</scope>
    <source>
        <strain evidence="9">SOSP1-1</strain>
    </source>
</reference>
<dbReference type="Gene3D" id="3.30.300.20">
    <property type="match status" value="1"/>
</dbReference>
<evidence type="ECO:0000256" key="1">
    <source>
        <dbReference type="ARBA" id="ARBA00022490"/>
    </source>
</evidence>
<sequence length="317" mass="35596">MESIEASGKNIEDAVQQALARLGKRRDEVDVLVLQEPSRGTFGLGSKDARVRVTARSSSATTPSGAVITPEMADAILGSHNDLADVELYEDEDEGEEDEEYVEDDLVDEYEDDEEFEDEEEEEDEEGEMPFIPSNTFPSPVSLAEQEEPAEQAGGALPLVENPSREDIEITVDVLQHILRYMNIRATIQVRSTSPLTLNIHGMHENLGLLIGRRGETLAALQLLVNLIVSHRTRHRMRIIVDAENYRQRREENLRSLAQRVAQQVRSYRRSIALEAMPPHERRIVHLALSESGDISTESIGEGDQRRVVISLKRPGR</sequence>
<dbReference type="CDD" id="cd02644">
    <property type="entry name" value="R3H_jag"/>
    <property type="match status" value="1"/>
</dbReference>
<evidence type="ECO:0000256" key="7">
    <source>
        <dbReference type="SAM" id="MobiDB-lite"/>
    </source>
</evidence>
<comment type="domain">
    <text evidence="6">Has an N-terminal Jag-N domain and 2 RNA-binding domains (KH and R3H).</text>
</comment>
<dbReference type="InterPro" id="IPR001374">
    <property type="entry name" value="R3H_dom"/>
</dbReference>
<dbReference type="PROSITE" id="PS51061">
    <property type="entry name" value="R3H"/>
    <property type="match status" value="1"/>
</dbReference>
<dbReference type="GO" id="GO:0008360">
    <property type="term" value="P:regulation of cell shape"/>
    <property type="evidence" value="ECO:0007669"/>
    <property type="project" value="UniProtKB-KW"/>
</dbReference>
<dbReference type="SMART" id="SM00393">
    <property type="entry name" value="R3H"/>
    <property type="match status" value="1"/>
</dbReference>
<organism evidence="9 10">
    <name type="scientific">Ktedonospora formicarum</name>
    <dbReference type="NCBI Taxonomy" id="2778364"/>
    <lineage>
        <taxon>Bacteria</taxon>
        <taxon>Bacillati</taxon>
        <taxon>Chloroflexota</taxon>
        <taxon>Ktedonobacteria</taxon>
        <taxon>Ktedonobacterales</taxon>
        <taxon>Ktedonobacteraceae</taxon>
        <taxon>Ktedonospora</taxon>
    </lineage>
</organism>
<keyword evidence="10" id="KW-1185">Reference proteome</keyword>
<dbReference type="PANTHER" id="PTHR35800:SF1">
    <property type="entry name" value="RNA-BINDING PROTEIN KHPB"/>
    <property type="match status" value="1"/>
</dbReference>
<evidence type="ECO:0000256" key="5">
    <source>
        <dbReference type="ARBA" id="ARBA00023316"/>
    </source>
</evidence>
<evidence type="ECO:0000313" key="9">
    <source>
        <dbReference type="EMBL" id="GHO44482.1"/>
    </source>
</evidence>
<comment type="caution">
    <text evidence="6">Lacks conserved residue(s) required for the propagation of feature annotation.</text>
</comment>
<comment type="function">
    <text evidence="6">A probable RNA chaperone. Forms a complex with KhpA which binds to cellular RNA and controls its expression. Plays a role in peptidoglycan (PG) homeostasis and cell length regulation.</text>
</comment>
<dbReference type="NCBIfam" id="NF041568">
    <property type="entry name" value="Jag_EloR"/>
    <property type="match status" value="1"/>
</dbReference>
<evidence type="ECO:0000259" key="8">
    <source>
        <dbReference type="PROSITE" id="PS51061"/>
    </source>
</evidence>
<dbReference type="Proteomes" id="UP000612362">
    <property type="component" value="Unassembled WGS sequence"/>
</dbReference>
<proteinExistence type="inferred from homology"/>
<dbReference type="SMART" id="SM01245">
    <property type="entry name" value="Jag_N"/>
    <property type="match status" value="1"/>
</dbReference>
<comment type="subcellular location">
    <subcellularLocation>
        <location evidence="6">Cytoplasm</location>
    </subcellularLocation>
</comment>
<dbReference type="GO" id="GO:0071555">
    <property type="term" value="P:cell wall organization"/>
    <property type="evidence" value="ECO:0007669"/>
    <property type="project" value="UniProtKB-KW"/>
</dbReference>
<dbReference type="GO" id="GO:0005737">
    <property type="term" value="C:cytoplasm"/>
    <property type="evidence" value="ECO:0007669"/>
    <property type="project" value="UniProtKB-SubCell"/>
</dbReference>
<keyword evidence="2 6" id="KW-0694">RNA-binding</keyword>
<dbReference type="PANTHER" id="PTHR35800">
    <property type="entry name" value="PROTEIN JAG"/>
    <property type="match status" value="1"/>
</dbReference>
<dbReference type="InterPro" id="IPR038247">
    <property type="entry name" value="Jag_N_dom_sf"/>
</dbReference>
<accession>A0A8J3I1E7</accession>
<keyword evidence="1 6" id="KW-0963">Cytoplasm</keyword>
<evidence type="ECO:0000256" key="6">
    <source>
        <dbReference type="HAMAP-Rule" id="MF_00867"/>
    </source>
</evidence>
<feature type="domain" description="R3H" evidence="8">
    <location>
        <begin position="248"/>
        <end position="314"/>
    </location>
</feature>
<dbReference type="Gene3D" id="3.30.30.80">
    <property type="entry name" value="probable RNA-binding protein from clostridium symbiosum atcc 14940"/>
    <property type="match status" value="1"/>
</dbReference>
<dbReference type="SUPFAM" id="SSF82708">
    <property type="entry name" value="R3H domain"/>
    <property type="match status" value="1"/>
</dbReference>
<dbReference type="InterPro" id="IPR034079">
    <property type="entry name" value="R3H_KhpB"/>
</dbReference>
<feature type="region of interest" description="Disordered" evidence="7">
    <location>
        <begin position="90"/>
        <end position="148"/>
    </location>
</feature>
<dbReference type="Pfam" id="PF01424">
    <property type="entry name" value="R3H"/>
    <property type="match status" value="1"/>
</dbReference>
<feature type="compositionally biased region" description="Acidic residues" evidence="7">
    <location>
        <begin position="90"/>
        <end position="128"/>
    </location>
</feature>
<comment type="subunit">
    <text evidence="6">Forms a complex with KhpA.</text>
</comment>
<protein>
    <recommendedName>
        <fullName evidence="6">RNA-binding protein KhpB</fullName>
    </recommendedName>
    <alternativeName>
        <fullName evidence="6">RNA-binding protein EloR</fullName>
    </alternativeName>
</protein>
<dbReference type="RefSeq" id="WP_220193870.1">
    <property type="nucleotide sequence ID" value="NZ_BNJF01000001.1"/>
</dbReference>
<comment type="caution">
    <text evidence="9">The sequence shown here is derived from an EMBL/GenBank/DDBJ whole genome shotgun (WGS) entry which is preliminary data.</text>
</comment>
<keyword evidence="3 6" id="KW-0133">Cell shape</keyword>
<dbReference type="EMBL" id="BNJF01000001">
    <property type="protein sequence ID" value="GHO44482.1"/>
    <property type="molecule type" value="Genomic_DNA"/>
</dbReference>
<gene>
    <name evidence="6" type="primary">khpB</name>
    <name evidence="6" type="synonym">eloR</name>
    <name evidence="9" type="ORF">KSX_26450</name>
</gene>
<dbReference type="InterPro" id="IPR038008">
    <property type="entry name" value="Jag_KH"/>
</dbReference>
<dbReference type="Pfam" id="PF14804">
    <property type="entry name" value="Jag_N"/>
    <property type="match status" value="1"/>
</dbReference>
<evidence type="ECO:0000256" key="3">
    <source>
        <dbReference type="ARBA" id="ARBA00022960"/>
    </source>
</evidence>
<dbReference type="GO" id="GO:0003723">
    <property type="term" value="F:RNA binding"/>
    <property type="evidence" value="ECO:0007669"/>
    <property type="project" value="UniProtKB-UniRule"/>
</dbReference>